<evidence type="ECO:0000313" key="2">
    <source>
        <dbReference type="EMBL" id="SMF37731.1"/>
    </source>
</evidence>
<dbReference type="Proteomes" id="UP000192911">
    <property type="component" value="Unassembled WGS sequence"/>
</dbReference>
<dbReference type="OrthoDB" id="6064973at2"/>
<reference evidence="3" key="1">
    <citation type="submission" date="2017-04" db="EMBL/GenBank/DDBJ databases">
        <authorList>
            <person name="Varghese N."/>
            <person name="Submissions S."/>
        </authorList>
    </citation>
    <scope>NUCLEOTIDE SEQUENCE [LARGE SCALE GENOMIC DNA]</scope>
    <source>
        <strain evidence="3">Ballard 720</strain>
    </source>
</reference>
<proteinExistence type="predicted"/>
<keyword evidence="3" id="KW-1185">Reference proteome</keyword>
<dbReference type="Pfam" id="PF12281">
    <property type="entry name" value="NTP_transf_8"/>
    <property type="match status" value="1"/>
</dbReference>
<accession>A0A1X7EPR2</accession>
<gene>
    <name evidence="2" type="ORF">SAMN06295900_106107</name>
</gene>
<organism evidence="2 3">
    <name type="scientific">Trinickia caryophylli</name>
    <name type="common">Paraburkholderia caryophylli</name>
    <dbReference type="NCBI Taxonomy" id="28094"/>
    <lineage>
        <taxon>Bacteria</taxon>
        <taxon>Pseudomonadati</taxon>
        <taxon>Pseudomonadota</taxon>
        <taxon>Betaproteobacteria</taxon>
        <taxon>Burkholderiales</taxon>
        <taxon>Burkholderiaceae</taxon>
        <taxon>Trinickia</taxon>
    </lineage>
</organism>
<dbReference type="GeneID" id="95550488"/>
<evidence type="ECO:0000259" key="1">
    <source>
        <dbReference type="Pfam" id="PF12281"/>
    </source>
</evidence>
<keyword evidence="2" id="KW-0808">Transferase</keyword>
<feature type="domain" description="Nucleotidyltransferase-like" evidence="1">
    <location>
        <begin position="14"/>
        <end position="204"/>
    </location>
</feature>
<dbReference type="EMBL" id="FXAH01000006">
    <property type="protein sequence ID" value="SMF37731.1"/>
    <property type="molecule type" value="Genomic_DNA"/>
</dbReference>
<protein>
    <submittedName>
        <fullName evidence="2">Nucleotidyltransferase</fullName>
    </submittedName>
</protein>
<dbReference type="InterPro" id="IPR058575">
    <property type="entry name" value="NTP_transf_8_dom"/>
</dbReference>
<dbReference type="AlphaFoldDB" id="A0A1X7EPR2"/>
<sequence length="277" mass="31451">MSDFAEFSKLAMTLEPWRTQIVFVGGWAFRLYGYEPRAYTADHKPIFTQDADVAYDKRELREGDIKAALEGAGFTEQPNLAGGFRPPAMRYNLGGDENGFYAEFLTPLTGSGKKRDGKGGWEEDATELHAGVVAQKLRFLEVLLFKPWLVTIPKEESGLYEAVTDLRVPNPVSFMVQKLLIRDRREGKKRAQDVLYISDTLKIFYGAIESDLVPIWKELEATLRANQRKSVRKGVRELFSEMNDVIREAAEIPDDKRDPGAMLQLCREGFEELFGEV</sequence>
<dbReference type="GO" id="GO:0016740">
    <property type="term" value="F:transferase activity"/>
    <property type="evidence" value="ECO:0007669"/>
    <property type="project" value="UniProtKB-KW"/>
</dbReference>
<name>A0A1X7EPR2_TRICW</name>
<dbReference type="RefSeq" id="WP_085227804.1">
    <property type="nucleotide sequence ID" value="NZ_BSQD01000006.1"/>
</dbReference>
<evidence type="ECO:0000313" key="3">
    <source>
        <dbReference type="Proteomes" id="UP000192911"/>
    </source>
</evidence>